<dbReference type="Proteomes" id="UP000199451">
    <property type="component" value="Unassembled WGS sequence"/>
</dbReference>
<dbReference type="CDD" id="cd01715">
    <property type="entry name" value="ETF_alpha"/>
    <property type="match status" value="1"/>
</dbReference>
<evidence type="ECO:0000313" key="5">
    <source>
        <dbReference type="EMBL" id="SDL98996.1"/>
    </source>
</evidence>
<dbReference type="GO" id="GO:0033539">
    <property type="term" value="P:fatty acid beta-oxidation using acyl-CoA dehydrogenase"/>
    <property type="evidence" value="ECO:0007669"/>
    <property type="project" value="TreeGrafter"/>
</dbReference>
<dbReference type="SMART" id="SM00893">
    <property type="entry name" value="ETF"/>
    <property type="match status" value="1"/>
</dbReference>
<dbReference type="Gene3D" id="3.40.50.620">
    <property type="entry name" value="HUPs"/>
    <property type="match status" value="1"/>
</dbReference>
<dbReference type="SUPFAM" id="SSF52467">
    <property type="entry name" value="DHS-like NAD/FAD-binding domain"/>
    <property type="match status" value="1"/>
</dbReference>
<dbReference type="InterPro" id="IPR033947">
    <property type="entry name" value="ETF_alpha_N"/>
</dbReference>
<dbReference type="FunFam" id="3.40.50.1220:FF:000001">
    <property type="entry name" value="Electron transfer flavoprotein, alpha subunit"/>
    <property type="match status" value="1"/>
</dbReference>
<dbReference type="Gene3D" id="3.40.50.1220">
    <property type="entry name" value="TPP-binding domain"/>
    <property type="match status" value="1"/>
</dbReference>
<dbReference type="PANTHER" id="PTHR43153">
    <property type="entry name" value="ELECTRON TRANSFER FLAVOPROTEIN ALPHA"/>
    <property type="match status" value="1"/>
</dbReference>
<gene>
    <name evidence="5" type="ORF">SAMN04487949_0419</name>
</gene>
<reference evidence="6" key="1">
    <citation type="submission" date="2016-10" db="EMBL/GenBank/DDBJ databases">
        <authorList>
            <person name="Varghese N."/>
            <person name="Submissions S."/>
        </authorList>
    </citation>
    <scope>NUCLEOTIDE SEQUENCE [LARGE SCALE GENOMIC DNA]</scope>
    <source>
        <strain evidence="6">CGMCC 1.10119</strain>
    </source>
</reference>
<proteinExistence type="inferred from homology"/>
<dbReference type="InterPro" id="IPR001308">
    <property type="entry name" value="ETF_a/FixB"/>
</dbReference>
<evidence type="ECO:0000256" key="2">
    <source>
        <dbReference type="ARBA" id="ARBA00022630"/>
    </source>
</evidence>
<evidence type="ECO:0000313" key="6">
    <source>
        <dbReference type="Proteomes" id="UP000199451"/>
    </source>
</evidence>
<sequence length="329" mass="34608">MSDYEPVTDGGEVSDVLAVAEHRRGDLRDVSFEIISAGRELADETGGDLHLAVVAGDVDSFADQLNREGVDHIHTVAYGEEFNHDVYTQAVEALSDELSPAVVLMPNSVNGLDYAPAVANRLGLPLVSDAVAFEWDGALTATREMYGSKVETTLEVDAERVAVTIRGGEWPAAEGTGDADVAAFDAGIDEDAIGSRVTGFEEVGAGDVDISEADVLVSVGRGIEDEENIELVERLADALGATLSSSRPIVDAGWLPKNRQVGQSGKVVTPKVYLAIGISGAVQHVAGMKGSDTIIAINTDPNAPIFDIADYGVVGDLFDVVPALIEEFQ</sequence>
<evidence type="ECO:0000259" key="4">
    <source>
        <dbReference type="SMART" id="SM00893"/>
    </source>
</evidence>
<name>A0A1G9PJJ6_9EURY</name>
<dbReference type="GO" id="GO:0009055">
    <property type="term" value="F:electron transfer activity"/>
    <property type="evidence" value="ECO:0007669"/>
    <property type="project" value="InterPro"/>
</dbReference>
<dbReference type="Pfam" id="PF01012">
    <property type="entry name" value="ETF"/>
    <property type="match status" value="1"/>
</dbReference>
<dbReference type="EMBL" id="FNHL01000001">
    <property type="protein sequence ID" value="SDL98996.1"/>
    <property type="molecule type" value="Genomic_DNA"/>
</dbReference>
<keyword evidence="6" id="KW-1185">Reference proteome</keyword>
<accession>A0A1G9PJJ6</accession>
<keyword evidence="3" id="KW-0274">FAD</keyword>
<feature type="domain" description="Electron transfer flavoprotein alpha/beta-subunit N-terminal" evidence="4">
    <location>
        <begin position="16"/>
        <end position="197"/>
    </location>
</feature>
<dbReference type="PIRSF" id="PIRSF000089">
    <property type="entry name" value="Electra_flavoP_a"/>
    <property type="match status" value="1"/>
</dbReference>
<keyword evidence="2" id="KW-0285">Flavoprotein</keyword>
<dbReference type="InterPro" id="IPR029035">
    <property type="entry name" value="DHS-like_NAD/FAD-binding_dom"/>
</dbReference>
<organism evidence="5 6">
    <name type="scientific">Halogranum gelatinilyticum</name>
    <dbReference type="NCBI Taxonomy" id="660521"/>
    <lineage>
        <taxon>Archaea</taxon>
        <taxon>Methanobacteriati</taxon>
        <taxon>Methanobacteriota</taxon>
        <taxon>Stenosarchaea group</taxon>
        <taxon>Halobacteria</taxon>
        <taxon>Halobacteriales</taxon>
        <taxon>Haloferacaceae</taxon>
    </lineage>
</organism>
<evidence type="ECO:0000256" key="1">
    <source>
        <dbReference type="ARBA" id="ARBA00005817"/>
    </source>
</evidence>
<dbReference type="PANTHER" id="PTHR43153:SF1">
    <property type="entry name" value="ELECTRON TRANSFER FLAVOPROTEIN SUBUNIT ALPHA, MITOCHONDRIAL"/>
    <property type="match status" value="1"/>
</dbReference>
<dbReference type="InterPro" id="IPR014730">
    <property type="entry name" value="ETF_a/b_N"/>
</dbReference>
<dbReference type="InterPro" id="IPR014731">
    <property type="entry name" value="ETF_asu_C"/>
</dbReference>
<protein>
    <submittedName>
        <fullName evidence="5">Electron transfer flavoprotein alpha subunit apoprotein</fullName>
    </submittedName>
</protein>
<comment type="similarity">
    <text evidence="1">Belongs to the ETF alpha-subunit/FixB family.</text>
</comment>
<dbReference type="InterPro" id="IPR014729">
    <property type="entry name" value="Rossmann-like_a/b/a_fold"/>
</dbReference>
<evidence type="ECO:0000256" key="3">
    <source>
        <dbReference type="ARBA" id="ARBA00022827"/>
    </source>
</evidence>
<dbReference type="AlphaFoldDB" id="A0A1G9PJJ6"/>
<dbReference type="GO" id="GO:0050660">
    <property type="term" value="F:flavin adenine dinucleotide binding"/>
    <property type="evidence" value="ECO:0007669"/>
    <property type="project" value="InterPro"/>
</dbReference>
<dbReference type="SUPFAM" id="SSF52402">
    <property type="entry name" value="Adenine nucleotide alpha hydrolases-like"/>
    <property type="match status" value="1"/>
</dbReference>
<dbReference type="Pfam" id="PF00766">
    <property type="entry name" value="ETF_alpha"/>
    <property type="match status" value="1"/>
</dbReference>
<dbReference type="STRING" id="660521.SAMN04487949_0419"/>